<proteinExistence type="predicted"/>
<keyword evidence="3" id="KW-1185">Reference proteome</keyword>
<accession>A0A1R0H032</accession>
<evidence type="ECO:0000256" key="1">
    <source>
        <dbReference type="SAM" id="MobiDB-lite"/>
    </source>
</evidence>
<dbReference type="AlphaFoldDB" id="A0A1R0H032"/>
<dbReference type="Proteomes" id="UP000187455">
    <property type="component" value="Unassembled WGS sequence"/>
</dbReference>
<comment type="caution">
    <text evidence="2">The sequence shown here is derived from an EMBL/GenBank/DDBJ whole genome shotgun (WGS) entry which is preliminary data.</text>
</comment>
<evidence type="ECO:0000313" key="2">
    <source>
        <dbReference type="EMBL" id="OLY82503.1"/>
    </source>
</evidence>
<name>A0A1R0H032_9FUNG</name>
<protein>
    <submittedName>
        <fullName evidence="2">Uncharacterized protein</fullName>
    </submittedName>
</protein>
<feature type="region of interest" description="Disordered" evidence="1">
    <location>
        <begin position="1"/>
        <end position="37"/>
    </location>
</feature>
<dbReference type="EMBL" id="LSSL01001475">
    <property type="protein sequence ID" value="OLY82503.1"/>
    <property type="molecule type" value="Genomic_DNA"/>
</dbReference>
<feature type="compositionally biased region" description="Low complexity" evidence="1">
    <location>
        <begin position="17"/>
        <end position="35"/>
    </location>
</feature>
<gene>
    <name evidence="2" type="ORF">AYI68_g3374</name>
</gene>
<evidence type="ECO:0000313" key="3">
    <source>
        <dbReference type="Proteomes" id="UP000187455"/>
    </source>
</evidence>
<sequence length="83" mass="9261">MNCYSIKPSTNKKENTNETNPQSNKKTSKSSTNASDYITLDSSGKKAYFDTDSGLLLSKINIINAANYILNYQDDSHVKPEHN</sequence>
<organism evidence="2 3">
    <name type="scientific">Smittium mucronatum</name>
    <dbReference type="NCBI Taxonomy" id="133383"/>
    <lineage>
        <taxon>Eukaryota</taxon>
        <taxon>Fungi</taxon>
        <taxon>Fungi incertae sedis</taxon>
        <taxon>Zoopagomycota</taxon>
        <taxon>Kickxellomycotina</taxon>
        <taxon>Harpellomycetes</taxon>
        <taxon>Harpellales</taxon>
        <taxon>Legeriomycetaceae</taxon>
        <taxon>Smittium</taxon>
    </lineage>
</organism>
<reference evidence="2 3" key="1">
    <citation type="journal article" date="2016" name="Mol. Biol. Evol.">
        <title>Genome-Wide Survey of Gut Fungi (Harpellales) Reveals the First Horizontally Transferred Ubiquitin Gene from a Mosquito Host.</title>
        <authorList>
            <person name="Wang Y."/>
            <person name="White M.M."/>
            <person name="Kvist S."/>
            <person name="Moncalvo J.M."/>
        </authorList>
    </citation>
    <scope>NUCLEOTIDE SEQUENCE [LARGE SCALE GENOMIC DNA]</scope>
    <source>
        <strain evidence="2 3">ALG-7-W6</strain>
    </source>
</reference>